<gene>
    <name evidence="2" type="ORF">MMUR_48610</name>
</gene>
<proteinExistence type="predicted"/>
<feature type="transmembrane region" description="Helical" evidence="1">
    <location>
        <begin position="76"/>
        <end position="96"/>
    </location>
</feature>
<evidence type="ECO:0008006" key="4">
    <source>
        <dbReference type="Google" id="ProtNLM"/>
    </source>
</evidence>
<keyword evidence="3" id="KW-1185">Reference proteome</keyword>
<dbReference type="RefSeq" id="WP_193490734.1">
    <property type="nucleotide sequence ID" value="NZ_BAAAMC010000019.1"/>
</dbReference>
<accession>A0A7I9WSK5</accession>
<evidence type="ECO:0000313" key="3">
    <source>
        <dbReference type="Proteomes" id="UP000465241"/>
    </source>
</evidence>
<comment type="caution">
    <text evidence="2">The sequence shown here is derived from an EMBL/GenBank/DDBJ whole genome shotgun (WGS) entry which is preliminary data.</text>
</comment>
<evidence type="ECO:0000256" key="1">
    <source>
        <dbReference type="SAM" id="Phobius"/>
    </source>
</evidence>
<keyword evidence="1" id="KW-0812">Transmembrane</keyword>
<dbReference type="EMBL" id="BLKT01000003">
    <property type="protein sequence ID" value="GFG60725.1"/>
    <property type="molecule type" value="Genomic_DNA"/>
</dbReference>
<protein>
    <recommendedName>
        <fullName evidence="4">DUF998 domain-containing protein</fullName>
    </recommendedName>
</protein>
<evidence type="ECO:0000313" key="2">
    <source>
        <dbReference type="EMBL" id="GFG60725.1"/>
    </source>
</evidence>
<dbReference type="InterPro" id="IPR009339">
    <property type="entry name" value="DUF998"/>
</dbReference>
<name>A0A7I9WSK5_9MYCO</name>
<dbReference type="Proteomes" id="UP000465241">
    <property type="component" value="Unassembled WGS sequence"/>
</dbReference>
<feature type="transmembrane region" description="Helical" evidence="1">
    <location>
        <begin position="134"/>
        <end position="156"/>
    </location>
</feature>
<keyword evidence="1" id="KW-0472">Membrane</keyword>
<sequence>MRVARAAAVVWGIGAAAYLVSEAVAAGTVPGYSYIDDYISDLGVTWVMNTGFVVHGLLFLLGALLATRSVAPGGRLFVLAAAVNAVGNVVIAIFPSHAPDAAPWHVAGAAMAILGNIAVILGGQLSPVPAYRRISVGLGVAGILCLMAVAAGARPAGLIERGSVYSIVLWELLAAAVLFRGRPLR</sequence>
<organism evidence="2 3">
    <name type="scientific">Mycolicibacterium murale</name>
    <dbReference type="NCBI Taxonomy" id="182220"/>
    <lineage>
        <taxon>Bacteria</taxon>
        <taxon>Bacillati</taxon>
        <taxon>Actinomycetota</taxon>
        <taxon>Actinomycetes</taxon>
        <taxon>Mycobacteriales</taxon>
        <taxon>Mycobacteriaceae</taxon>
        <taxon>Mycolicibacterium</taxon>
    </lineage>
</organism>
<feature type="transmembrane region" description="Helical" evidence="1">
    <location>
        <begin position="102"/>
        <end position="122"/>
    </location>
</feature>
<keyword evidence="1" id="KW-1133">Transmembrane helix</keyword>
<dbReference type="AlphaFoldDB" id="A0A7I9WSK5"/>
<reference evidence="2 3" key="1">
    <citation type="journal article" date="2019" name="Emerg. Microbes Infect.">
        <title>Comprehensive subspecies identification of 175 nontuberculous mycobacteria species based on 7547 genomic profiles.</title>
        <authorList>
            <person name="Matsumoto Y."/>
            <person name="Kinjo T."/>
            <person name="Motooka D."/>
            <person name="Nabeya D."/>
            <person name="Jung N."/>
            <person name="Uechi K."/>
            <person name="Horii T."/>
            <person name="Iida T."/>
            <person name="Fujita J."/>
            <person name="Nakamura S."/>
        </authorList>
    </citation>
    <scope>NUCLEOTIDE SEQUENCE [LARGE SCALE GENOMIC DNA]</scope>
    <source>
        <strain evidence="2 3">JCM 13392</strain>
    </source>
</reference>
<feature type="transmembrane region" description="Helical" evidence="1">
    <location>
        <begin position="44"/>
        <end position="64"/>
    </location>
</feature>
<feature type="transmembrane region" description="Helical" evidence="1">
    <location>
        <begin position="162"/>
        <end position="179"/>
    </location>
</feature>
<dbReference type="Pfam" id="PF06197">
    <property type="entry name" value="DUF998"/>
    <property type="match status" value="1"/>
</dbReference>